<feature type="repeat" description="PPR" evidence="2">
    <location>
        <begin position="177"/>
        <end position="211"/>
    </location>
</feature>
<dbReference type="PROSITE" id="PS51375">
    <property type="entry name" value="PPR"/>
    <property type="match status" value="3"/>
</dbReference>
<dbReference type="Proteomes" id="UP001652623">
    <property type="component" value="Chromosome 2"/>
</dbReference>
<accession>A0ABM4A2R4</accession>
<evidence type="ECO:0000313" key="3">
    <source>
        <dbReference type="Proteomes" id="UP001652623"/>
    </source>
</evidence>
<dbReference type="PANTHER" id="PTHR47926">
    <property type="entry name" value="PENTATRICOPEPTIDE REPEAT-CONTAINING PROTEIN"/>
    <property type="match status" value="1"/>
</dbReference>
<dbReference type="GeneID" id="132800767"/>
<dbReference type="InterPro" id="IPR011990">
    <property type="entry name" value="TPR-like_helical_dom_sf"/>
</dbReference>
<organism evidence="3 4">
    <name type="scientific">Ziziphus jujuba</name>
    <name type="common">Chinese jujube</name>
    <name type="synonym">Ziziphus sativa</name>
    <dbReference type="NCBI Taxonomy" id="326968"/>
    <lineage>
        <taxon>Eukaryota</taxon>
        <taxon>Viridiplantae</taxon>
        <taxon>Streptophyta</taxon>
        <taxon>Embryophyta</taxon>
        <taxon>Tracheophyta</taxon>
        <taxon>Spermatophyta</taxon>
        <taxon>Magnoliopsida</taxon>
        <taxon>eudicotyledons</taxon>
        <taxon>Gunneridae</taxon>
        <taxon>Pentapetalae</taxon>
        <taxon>rosids</taxon>
        <taxon>fabids</taxon>
        <taxon>Rosales</taxon>
        <taxon>Rhamnaceae</taxon>
        <taxon>Paliureae</taxon>
        <taxon>Ziziphus</taxon>
    </lineage>
</organism>
<evidence type="ECO:0000313" key="4">
    <source>
        <dbReference type="RefSeq" id="XP_060671022.1"/>
    </source>
</evidence>
<dbReference type="Pfam" id="PF13041">
    <property type="entry name" value="PPR_2"/>
    <property type="match status" value="2"/>
</dbReference>
<evidence type="ECO:0000256" key="1">
    <source>
        <dbReference type="ARBA" id="ARBA00022737"/>
    </source>
</evidence>
<name>A0ABM4A2R4_ZIZJJ</name>
<proteinExistence type="predicted"/>
<evidence type="ECO:0000256" key="2">
    <source>
        <dbReference type="PROSITE-ProRule" id="PRU00708"/>
    </source>
</evidence>
<dbReference type="NCBIfam" id="TIGR00756">
    <property type="entry name" value="PPR"/>
    <property type="match status" value="3"/>
</dbReference>
<keyword evidence="1" id="KW-0677">Repeat</keyword>
<reference evidence="4" key="2">
    <citation type="submission" date="2025-08" db="UniProtKB">
        <authorList>
            <consortium name="RefSeq"/>
        </authorList>
    </citation>
    <scope>IDENTIFICATION</scope>
    <source>
        <tissue evidence="4">Seedling</tissue>
    </source>
</reference>
<dbReference type="PANTHER" id="PTHR47926:SF412">
    <property type="entry name" value="PENTATRICOPEPTIDE REPEAT-CONTAINING PROTEIN"/>
    <property type="match status" value="1"/>
</dbReference>
<feature type="repeat" description="PPR" evidence="2">
    <location>
        <begin position="212"/>
        <end position="247"/>
    </location>
</feature>
<dbReference type="Gene3D" id="1.25.40.10">
    <property type="entry name" value="Tetratricopeptide repeat domain"/>
    <property type="match status" value="2"/>
</dbReference>
<dbReference type="InterPro" id="IPR002885">
    <property type="entry name" value="PPR_rpt"/>
</dbReference>
<dbReference type="InterPro" id="IPR046960">
    <property type="entry name" value="PPR_At4g14850-like_plant"/>
</dbReference>
<gene>
    <name evidence="4" type="primary">LOC132800767</name>
</gene>
<protein>
    <submittedName>
        <fullName evidence="4">Pentatricopeptide repeat-containing protein At1g08070, chloroplastic-like</fullName>
    </submittedName>
</protein>
<dbReference type="Pfam" id="PF01535">
    <property type="entry name" value="PPR"/>
    <property type="match status" value="3"/>
</dbReference>
<feature type="repeat" description="PPR" evidence="2">
    <location>
        <begin position="75"/>
        <end position="109"/>
    </location>
</feature>
<sequence length="263" mass="29679">MQQVFDETLQRDPVMWNSVLTAYAQHNFSYQTLAFTRAMVSSGLRINGNALIDMYSKCGYLLNAYRIFQMIPIRNLISWTSMMNGYCYNNCLNEALHLSKNMECENITPDEVTMMCIITKCAKSGSFELVGWIDHYVEKNGIGKESTTMSNALMDMHAKCGNIKKACQIFNGIAQKTLVSWTTIIHGPAMNGHGKQAFLRFCQMQREGYKPDEIVFLSILTACSDAGMLDEGLKCFSSMMTDYGMKPSIEHYGCVVDVLCRVD</sequence>
<keyword evidence="3" id="KW-1185">Reference proteome</keyword>
<reference evidence="3" key="1">
    <citation type="submission" date="2025-05" db="UniProtKB">
        <authorList>
            <consortium name="RefSeq"/>
        </authorList>
    </citation>
    <scope>NUCLEOTIDE SEQUENCE [LARGE SCALE GENOMIC DNA]</scope>
</reference>
<dbReference type="RefSeq" id="XP_060671022.1">
    <property type="nucleotide sequence ID" value="XM_060815039.1"/>
</dbReference>